<keyword evidence="2" id="KW-1185">Reference proteome</keyword>
<name>A0A8B6GBV3_MYTGA</name>
<dbReference type="Proteomes" id="UP000596742">
    <property type="component" value="Unassembled WGS sequence"/>
</dbReference>
<dbReference type="EMBL" id="UYJE01008161">
    <property type="protein sequence ID" value="VDI61645.1"/>
    <property type="molecule type" value="Genomic_DNA"/>
</dbReference>
<gene>
    <name evidence="1" type="ORF">MGAL_10B006135</name>
</gene>
<sequence length="125" mass="14289">MIVCYHNCDDGYWFDEDVRPDYRCGNETFHLWDFQTEENPYARLLSCSNGTQTCYYGLANAVAEMKSLENNGQSFNILRGNNTYHIKQNQSTSDSWLMCPSGSIANVAFCESTTTDETDTGTYRK</sequence>
<comment type="caution">
    <text evidence="1">The sequence shown here is derived from an EMBL/GenBank/DDBJ whole genome shotgun (WGS) entry which is preliminary data.</text>
</comment>
<accession>A0A8B6GBV3</accession>
<evidence type="ECO:0000313" key="2">
    <source>
        <dbReference type="Proteomes" id="UP000596742"/>
    </source>
</evidence>
<reference evidence="1" key="1">
    <citation type="submission" date="2018-11" db="EMBL/GenBank/DDBJ databases">
        <authorList>
            <person name="Alioto T."/>
            <person name="Alioto T."/>
        </authorList>
    </citation>
    <scope>NUCLEOTIDE SEQUENCE</scope>
</reference>
<organism evidence="1 2">
    <name type="scientific">Mytilus galloprovincialis</name>
    <name type="common">Mediterranean mussel</name>
    <dbReference type="NCBI Taxonomy" id="29158"/>
    <lineage>
        <taxon>Eukaryota</taxon>
        <taxon>Metazoa</taxon>
        <taxon>Spiralia</taxon>
        <taxon>Lophotrochozoa</taxon>
        <taxon>Mollusca</taxon>
        <taxon>Bivalvia</taxon>
        <taxon>Autobranchia</taxon>
        <taxon>Pteriomorphia</taxon>
        <taxon>Mytilida</taxon>
        <taxon>Mytiloidea</taxon>
        <taxon>Mytilidae</taxon>
        <taxon>Mytilinae</taxon>
        <taxon>Mytilus</taxon>
    </lineage>
</organism>
<evidence type="ECO:0000313" key="1">
    <source>
        <dbReference type="EMBL" id="VDI61645.1"/>
    </source>
</evidence>
<proteinExistence type="predicted"/>
<dbReference type="AlphaFoldDB" id="A0A8B6GBV3"/>
<dbReference type="OrthoDB" id="6287073at2759"/>
<protein>
    <submittedName>
        <fullName evidence="1">Uncharacterized protein</fullName>
    </submittedName>
</protein>